<comment type="similarity">
    <text evidence="1">Belongs to the mTERF family.</text>
</comment>
<evidence type="ECO:0000256" key="3">
    <source>
        <dbReference type="ARBA" id="ARBA00022946"/>
    </source>
</evidence>
<dbReference type="PANTHER" id="PTHR15437">
    <property type="entry name" value="TRANSCRIPTION TERMINATION FACTOR, MITOCHONDRIAL"/>
    <property type="match status" value="1"/>
</dbReference>
<dbReference type="PANTHER" id="PTHR15437:SF6">
    <property type="entry name" value="TRANSCRIPTION TERMINATION FACTOR, MITOCHONDRIAL"/>
    <property type="match status" value="1"/>
</dbReference>
<dbReference type="GO" id="GO:0003676">
    <property type="term" value="F:nucleic acid binding"/>
    <property type="evidence" value="ECO:0007669"/>
    <property type="project" value="InterPro"/>
</dbReference>
<keyword evidence="2" id="KW-0804">Transcription</keyword>
<comment type="caution">
    <text evidence="4">The sequence shown here is derived from an EMBL/GenBank/DDBJ whole genome shotgun (WGS) entry which is preliminary data.</text>
</comment>
<keyword evidence="2" id="KW-0806">Transcription termination</keyword>
<evidence type="ECO:0000313" key="4">
    <source>
        <dbReference type="EMBL" id="KXZ53101.1"/>
    </source>
</evidence>
<name>A0A150GTF6_GONPE</name>
<proteinExistence type="inferred from homology"/>
<keyword evidence="5" id="KW-1185">Reference proteome</keyword>
<reference evidence="5" key="1">
    <citation type="journal article" date="2016" name="Nat. Commun.">
        <title>The Gonium pectorale genome demonstrates co-option of cell cycle regulation during the evolution of multicellularity.</title>
        <authorList>
            <person name="Hanschen E.R."/>
            <person name="Marriage T.N."/>
            <person name="Ferris P.J."/>
            <person name="Hamaji T."/>
            <person name="Toyoda A."/>
            <person name="Fujiyama A."/>
            <person name="Neme R."/>
            <person name="Noguchi H."/>
            <person name="Minakuchi Y."/>
            <person name="Suzuki M."/>
            <person name="Kawai-Toyooka H."/>
            <person name="Smith D.R."/>
            <person name="Sparks H."/>
            <person name="Anderson J."/>
            <person name="Bakaric R."/>
            <person name="Luria V."/>
            <person name="Karger A."/>
            <person name="Kirschner M.W."/>
            <person name="Durand P.M."/>
            <person name="Michod R.E."/>
            <person name="Nozaki H."/>
            <person name="Olson B.J."/>
        </authorList>
    </citation>
    <scope>NUCLEOTIDE SEQUENCE [LARGE SCALE GENOMIC DNA]</scope>
    <source>
        <strain evidence="5">NIES-2863</strain>
    </source>
</reference>
<dbReference type="OrthoDB" id="545292at2759"/>
<dbReference type="GO" id="GO:0006353">
    <property type="term" value="P:DNA-templated transcription termination"/>
    <property type="evidence" value="ECO:0007669"/>
    <property type="project" value="UniProtKB-KW"/>
</dbReference>
<dbReference type="EMBL" id="LSYV01000009">
    <property type="protein sequence ID" value="KXZ53101.1"/>
    <property type="molecule type" value="Genomic_DNA"/>
</dbReference>
<evidence type="ECO:0000313" key="5">
    <source>
        <dbReference type="Proteomes" id="UP000075714"/>
    </source>
</evidence>
<keyword evidence="2" id="KW-0805">Transcription regulation</keyword>
<protein>
    <submittedName>
        <fullName evidence="4">Uncharacterized protein</fullName>
    </submittedName>
</protein>
<evidence type="ECO:0000256" key="1">
    <source>
        <dbReference type="ARBA" id="ARBA00007692"/>
    </source>
</evidence>
<organism evidence="4 5">
    <name type="scientific">Gonium pectorale</name>
    <name type="common">Green alga</name>
    <dbReference type="NCBI Taxonomy" id="33097"/>
    <lineage>
        <taxon>Eukaryota</taxon>
        <taxon>Viridiplantae</taxon>
        <taxon>Chlorophyta</taxon>
        <taxon>core chlorophytes</taxon>
        <taxon>Chlorophyceae</taxon>
        <taxon>CS clade</taxon>
        <taxon>Chlamydomonadales</taxon>
        <taxon>Volvocaceae</taxon>
        <taxon>Gonium</taxon>
    </lineage>
</organism>
<dbReference type="InterPro" id="IPR038538">
    <property type="entry name" value="MTERF_sf"/>
</dbReference>
<gene>
    <name evidence="4" type="ORF">GPECTOR_8g91</name>
</gene>
<accession>A0A150GTF6</accession>
<dbReference type="Gene3D" id="1.25.70.10">
    <property type="entry name" value="Transcription termination factor 3, mitochondrial"/>
    <property type="match status" value="1"/>
</dbReference>
<keyword evidence="3" id="KW-0809">Transit peptide</keyword>
<dbReference type="InterPro" id="IPR003690">
    <property type="entry name" value="MTERF"/>
</dbReference>
<sequence length="310" mass="33906">MLARSPTAVRVMEPREVAQRLQQLCSELGLRPKQAAYMVSKQPGYLLLTPLEAIRAKVQELAAALGVPPAAVLRTALTVPSVLRRKTATVQRRVAAYSSLLRCTPLDVLHVLARGPEYLSDTPSSVRQRMIALGMVLRQPRCTIAAMLQARPDLVSMSGKVMNTKVNGLMSILNKEKRHVVTLLVKLPALMRCDLDCARAVFGGLQALLRKREGFVYAMICHAPQLLLLTPRGLHQRGSALRRCLAASPEWVAQFLQLRPPAVAQLILNRRGCLSAMMYLSERQRAGSAPLEQLLATGGPAAALGDSWAE</sequence>
<dbReference type="AlphaFoldDB" id="A0A150GTF6"/>
<evidence type="ECO:0000256" key="2">
    <source>
        <dbReference type="ARBA" id="ARBA00022472"/>
    </source>
</evidence>
<dbReference type="Proteomes" id="UP000075714">
    <property type="component" value="Unassembled WGS sequence"/>
</dbReference>